<evidence type="ECO:0000313" key="2">
    <source>
        <dbReference type="Proteomes" id="UP001162741"/>
    </source>
</evidence>
<dbReference type="Proteomes" id="UP001162741">
    <property type="component" value="Chromosome"/>
</dbReference>
<accession>A0ABY6J715</accession>
<organism evidence="1 2">
    <name type="scientific">Chitinophaga horti</name>
    <dbReference type="NCBI Taxonomy" id="2920382"/>
    <lineage>
        <taxon>Bacteria</taxon>
        <taxon>Pseudomonadati</taxon>
        <taxon>Bacteroidota</taxon>
        <taxon>Chitinophagia</taxon>
        <taxon>Chitinophagales</taxon>
        <taxon>Chitinophagaceae</taxon>
        <taxon>Chitinophaga</taxon>
    </lineage>
</organism>
<name>A0ABY6J715_9BACT</name>
<protein>
    <submittedName>
        <fullName evidence="1">Uncharacterized protein</fullName>
    </submittedName>
</protein>
<gene>
    <name evidence="1" type="ORF">MKQ68_10190</name>
</gene>
<evidence type="ECO:0000313" key="1">
    <source>
        <dbReference type="EMBL" id="UYQ95468.1"/>
    </source>
</evidence>
<dbReference type="RefSeq" id="WP_264283198.1">
    <property type="nucleotide sequence ID" value="NZ_CP107006.1"/>
</dbReference>
<proteinExistence type="predicted"/>
<keyword evidence="2" id="KW-1185">Reference proteome</keyword>
<dbReference type="EMBL" id="CP107006">
    <property type="protein sequence ID" value="UYQ95468.1"/>
    <property type="molecule type" value="Genomic_DNA"/>
</dbReference>
<reference evidence="1" key="1">
    <citation type="submission" date="2022-10" db="EMBL/GenBank/DDBJ databases">
        <title>Chitinophaga sp. nov., isolated from soil.</title>
        <authorList>
            <person name="Jeon C.O."/>
        </authorList>
    </citation>
    <scope>NUCLEOTIDE SEQUENCE</scope>
    <source>
        <strain evidence="1">R8</strain>
    </source>
</reference>
<sequence>MENIADLNIATLSRTYREAGPAHKGHRTIVRLQDSKEKGLGWLLRHHNEATVYSRELTQRFEIDALLQYYALLQVAITAGYIPRQLNETLKSEIIGVLTNPDVQTYCSKNYPFQLPSLLLYTVRDGIDFLANDTGTSKRLFNEFLLTNRLIEEDAEVTCFLRMLDYVSYNNEDIDSVIELLANRTKLAKVLSKPAETEGKEMAVWGFIKYADFLVKLKTVIQTADAEPKLQSVMWEYHSYWFRIMAAEMRGFFDQAFANLADAVQKTKTPAIFEQEDEESKLLYAAYQQQLAANIEISRQAVHFLLEHDYSVLITQHLVAIPFTRGLEKPVKALPKLKIRPRKKD</sequence>